<protein>
    <recommendedName>
        <fullName evidence="6">Cleavage and polyadenylation specificity factor subunit 2</fullName>
    </recommendedName>
    <alternativeName>
        <fullName evidence="6">Cleavage and polyadenylation specificity factor 100 kDa subunit</fullName>
    </alternativeName>
</protein>
<dbReference type="AlphaFoldDB" id="A0A0R3XA26"/>
<dbReference type="GO" id="GO:0003723">
    <property type="term" value="F:RNA binding"/>
    <property type="evidence" value="ECO:0007669"/>
    <property type="project" value="UniProtKB-KW"/>
</dbReference>
<evidence type="ECO:0000256" key="6">
    <source>
        <dbReference type="RuleBase" id="RU365006"/>
    </source>
</evidence>
<feature type="region of interest" description="Disordered" evidence="7">
    <location>
        <begin position="427"/>
        <end position="513"/>
    </location>
</feature>
<dbReference type="CDD" id="cd16293">
    <property type="entry name" value="CPSF2-like_MBL-fold"/>
    <property type="match status" value="1"/>
</dbReference>
<name>A0A0R3XA26_HYDTA</name>
<keyword evidence="10" id="KW-1185">Reference proteome</keyword>
<evidence type="ECO:0000256" key="4">
    <source>
        <dbReference type="ARBA" id="ARBA00022884"/>
    </source>
</evidence>
<dbReference type="GO" id="GO:0006398">
    <property type="term" value="P:mRNA 3'-end processing by stem-loop binding and cleavage"/>
    <property type="evidence" value="ECO:0007669"/>
    <property type="project" value="InterPro"/>
</dbReference>
<feature type="compositionally biased region" description="Polar residues" evidence="7">
    <location>
        <begin position="603"/>
        <end position="613"/>
    </location>
</feature>
<reference evidence="11" key="1">
    <citation type="submission" date="2017-02" db="UniProtKB">
        <authorList>
            <consortium name="WormBaseParasite"/>
        </authorList>
    </citation>
    <scope>IDENTIFICATION</scope>
</reference>
<dbReference type="InterPro" id="IPR022712">
    <property type="entry name" value="Beta_Casp"/>
</dbReference>
<evidence type="ECO:0000256" key="5">
    <source>
        <dbReference type="ARBA" id="ARBA00023242"/>
    </source>
</evidence>
<feature type="compositionally biased region" description="Acidic residues" evidence="7">
    <location>
        <begin position="476"/>
        <end position="495"/>
    </location>
</feature>
<accession>A0A0R3XA26</accession>
<dbReference type="STRING" id="6205.A0A0R3XA26"/>
<keyword evidence="3 6" id="KW-0507">mRNA processing</keyword>
<dbReference type="GO" id="GO:0005847">
    <property type="term" value="C:mRNA cleavage and polyadenylation specificity factor complex"/>
    <property type="evidence" value="ECO:0007669"/>
    <property type="project" value="InterPro"/>
</dbReference>
<dbReference type="WBParaSite" id="TTAC_0001040301-mRNA-1">
    <property type="protein sequence ID" value="TTAC_0001040301-mRNA-1"/>
    <property type="gene ID" value="TTAC_0001040301"/>
</dbReference>
<dbReference type="InterPro" id="IPR035639">
    <property type="entry name" value="CPSF2_MBL"/>
</dbReference>
<dbReference type="InterPro" id="IPR001279">
    <property type="entry name" value="Metallo-B-lactamas"/>
</dbReference>
<sequence length="613" mass="67807">MATSIIKLHTFSGAGDTYPPCFILQVDDFYCLLDCGWSENLPRSRITEVGKWAKKIGAVLISHPSMRHLGLLPVLVGKYGLKCPVYSTTPVCKLGQLFCYDEFQSRFLSEDFSLFSLDDIDEAFELFIQVKYSQTINLQGKGRGLSVTPLPSGHMLGGTIWKAVKDETDIIYAIDFNNEKSRHLNGAAFDACIRPRLLIIDVSNALYAHVGRKDRNEALRHLLLKTLRRGGNVLVAVDTAGYCLEIANMLESLWHSPESGFMAYGLAMLSHVGYSVFDFTKSLVEWMSERILRSFEDQRCNPFHLRHMQLCHTLDQLDCVSNPKVILATDAGLRTGFARLLFADWADNELNSVVITSRDGDFREASDLFTLLQKQQSNEPDVSLARRLIGLSRGEKWAREGLAIAAADTLLIPLDLSQRVPVIEDTGAREVEGEKGSSEAGPGRSSVVETTLAQSKGSSTGAANQFRNFSKSEVFDPIDELDNSEDDTEDEDDEISAGQPHVSSSTPGGGLGGNVFYNQPYSLLPSNSGSLTHGRHMACYDIFPGAQLHSGGQFFRSTKRTQPVFPVTERVVQWDEYGEKIDTNIYRMSAEVGGPESTKNRSQRSATSNIGRS</sequence>
<evidence type="ECO:0000313" key="11">
    <source>
        <dbReference type="WBParaSite" id="TTAC_0001040301-mRNA-1"/>
    </source>
</evidence>
<dbReference type="EMBL" id="UYWX01021628">
    <property type="protein sequence ID" value="VDM35365.1"/>
    <property type="molecule type" value="Genomic_DNA"/>
</dbReference>
<evidence type="ECO:0000259" key="8">
    <source>
        <dbReference type="SMART" id="SM01027"/>
    </source>
</evidence>
<keyword evidence="4 6" id="KW-0694">RNA-binding</keyword>
<evidence type="ECO:0000313" key="10">
    <source>
        <dbReference type="Proteomes" id="UP000274429"/>
    </source>
</evidence>
<proteinExistence type="inferred from homology"/>
<comment type="subcellular location">
    <subcellularLocation>
        <location evidence="1 6">Nucleus</location>
    </subcellularLocation>
</comment>
<dbReference type="InterPro" id="IPR036866">
    <property type="entry name" value="RibonucZ/Hydroxyglut_hydro"/>
</dbReference>
<feature type="compositionally biased region" description="Basic and acidic residues" evidence="7">
    <location>
        <begin position="427"/>
        <end position="437"/>
    </location>
</feature>
<dbReference type="Pfam" id="PF16661">
    <property type="entry name" value="Lactamase_B_6"/>
    <property type="match status" value="1"/>
</dbReference>
<dbReference type="PANTHER" id="PTHR45922:SF1">
    <property type="entry name" value="CLEAVAGE AND POLYADENYLATION SPECIFICITY FACTOR SUBUNIT 2"/>
    <property type="match status" value="1"/>
</dbReference>
<dbReference type="OrthoDB" id="64353at2759"/>
<dbReference type="Pfam" id="PF10996">
    <property type="entry name" value="Beta-Casp"/>
    <property type="match status" value="1"/>
</dbReference>
<dbReference type="SUPFAM" id="SSF56281">
    <property type="entry name" value="Metallo-hydrolase/oxidoreductase"/>
    <property type="match status" value="1"/>
</dbReference>
<evidence type="ECO:0000256" key="2">
    <source>
        <dbReference type="ARBA" id="ARBA00010624"/>
    </source>
</evidence>
<comment type="similarity">
    <text evidence="2 6">Belongs to the metallo-beta-lactamase superfamily. RNA-metabolizing metallo-beta-lactamase-like family. CPSF2/YSH1 subfamily.</text>
</comment>
<dbReference type="Gene3D" id="3.60.15.10">
    <property type="entry name" value="Ribonuclease Z/Hydroxyacylglutathione hydrolase-like"/>
    <property type="match status" value="1"/>
</dbReference>
<feature type="domain" description="Beta-Casp" evidence="8">
    <location>
        <begin position="243"/>
        <end position="368"/>
    </location>
</feature>
<dbReference type="InterPro" id="IPR027075">
    <property type="entry name" value="CPSF2"/>
</dbReference>
<gene>
    <name evidence="9" type="ORF">TTAC_LOCUS10385</name>
</gene>
<evidence type="ECO:0000256" key="7">
    <source>
        <dbReference type="SAM" id="MobiDB-lite"/>
    </source>
</evidence>
<feature type="region of interest" description="Disordered" evidence="7">
    <location>
        <begin position="591"/>
        <end position="613"/>
    </location>
</feature>
<keyword evidence="5 6" id="KW-0539">Nucleus</keyword>
<reference evidence="9 10" key="2">
    <citation type="submission" date="2018-11" db="EMBL/GenBank/DDBJ databases">
        <authorList>
            <consortium name="Pathogen Informatics"/>
        </authorList>
    </citation>
    <scope>NUCLEOTIDE SEQUENCE [LARGE SCALE GENOMIC DNA]</scope>
</reference>
<feature type="compositionally biased region" description="Polar residues" evidence="7">
    <location>
        <begin position="447"/>
        <end position="471"/>
    </location>
</feature>
<dbReference type="Proteomes" id="UP000274429">
    <property type="component" value="Unassembled WGS sequence"/>
</dbReference>
<organism evidence="11">
    <name type="scientific">Hydatigena taeniaeformis</name>
    <name type="common">Feline tapeworm</name>
    <name type="synonym">Taenia taeniaeformis</name>
    <dbReference type="NCBI Taxonomy" id="6205"/>
    <lineage>
        <taxon>Eukaryota</taxon>
        <taxon>Metazoa</taxon>
        <taxon>Spiralia</taxon>
        <taxon>Lophotrochozoa</taxon>
        <taxon>Platyhelminthes</taxon>
        <taxon>Cestoda</taxon>
        <taxon>Eucestoda</taxon>
        <taxon>Cyclophyllidea</taxon>
        <taxon>Taeniidae</taxon>
        <taxon>Hydatigera</taxon>
    </lineage>
</organism>
<dbReference type="SMART" id="SM01027">
    <property type="entry name" value="Beta-Casp"/>
    <property type="match status" value="1"/>
</dbReference>
<evidence type="ECO:0000313" key="9">
    <source>
        <dbReference type="EMBL" id="VDM35365.1"/>
    </source>
</evidence>
<evidence type="ECO:0000256" key="3">
    <source>
        <dbReference type="ARBA" id="ARBA00022664"/>
    </source>
</evidence>
<dbReference type="PANTHER" id="PTHR45922">
    <property type="entry name" value="CLEAVAGE AND POLYADENYLATION SPECIFICITY FACTOR SUBUNIT 2"/>
    <property type="match status" value="1"/>
</dbReference>
<evidence type="ECO:0000256" key="1">
    <source>
        <dbReference type="ARBA" id="ARBA00004123"/>
    </source>
</evidence>
<dbReference type="FunFam" id="3.60.15.10:FF:000008">
    <property type="entry name" value="Cleavage and polyadenylation specificity factor subunit 2"/>
    <property type="match status" value="1"/>
</dbReference>